<sequence>MQRFEAGTVIDGFELVEKLPTGGMASLWRATNPRYDFPLVLKIPFLDPGGDVSVILGFEAEELILKRLTGPHVPHFAASGSLAQVPYIAMEYVAGTGLANVVGNAPLQVDEVARIGTEIATALAALHRQKVVHLDLKPENIILAKRGAVLLDFGLARHAELPDLLGAESSVPMGTAAYISPEQVLGERCDPASDLFALGCVLYQLATGEEPFGRPATFAGMKRRLYHAPKWPRDINEAIPRWLEAIILRCMEVDRSRRYVEAAQVLSDLRNPDQVVVVRRKPRDAGAWAAITKLFHKTDDRSLVGKPTMSRTQAGPSIVLSAVDLANGSDALAGEVLNETARVLASREDSWLACVTVLKTEIIGETPAADETGRSEYLRRLVALKDWARPLHLPEDRISYHVLEAVSPADAILNYAEHNDVGHIVVGARASSAIRRHLGSVSTKVVAQALCSVSVVRLKVVEEQGLHRKGPEPIAPVGRENAEPEP</sequence>
<dbReference type="InterPro" id="IPR011009">
    <property type="entry name" value="Kinase-like_dom_sf"/>
</dbReference>
<evidence type="ECO:0000313" key="6">
    <source>
        <dbReference type="EMBL" id="MCZ8544234.1"/>
    </source>
</evidence>
<evidence type="ECO:0000313" key="7">
    <source>
        <dbReference type="Proteomes" id="UP001152178"/>
    </source>
</evidence>
<comment type="caution">
    <text evidence="6">The sequence shown here is derived from an EMBL/GenBank/DDBJ whole genome shotgun (WGS) entry which is preliminary data.</text>
</comment>
<dbReference type="InterPro" id="IPR000719">
    <property type="entry name" value="Prot_kinase_dom"/>
</dbReference>
<evidence type="ECO:0000256" key="3">
    <source>
        <dbReference type="ARBA" id="ARBA00022777"/>
    </source>
</evidence>
<keyword evidence="4" id="KW-0067">ATP-binding</keyword>
<dbReference type="SMART" id="SM00220">
    <property type="entry name" value="S_TKc"/>
    <property type="match status" value="1"/>
</dbReference>
<dbReference type="PROSITE" id="PS00108">
    <property type="entry name" value="PROTEIN_KINASE_ST"/>
    <property type="match status" value="1"/>
</dbReference>
<dbReference type="SUPFAM" id="SSF52402">
    <property type="entry name" value="Adenine nucleotide alpha hydrolases-like"/>
    <property type="match status" value="1"/>
</dbReference>
<dbReference type="GO" id="GO:0016301">
    <property type="term" value="F:kinase activity"/>
    <property type="evidence" value="ECO:0007669"/>
    <property type="project" value="UniProtKB-KW"/>
</dbReference>
<dbReference type="CDD" id="cd14014">
    <property type="entry name" value="STKc_PknB_like"/>
    <property type="match status" value="1"/>
</dbReference>
<dbReference type="PANTHER" id="PTHR43289:SF34">
    <property type="entry name" value="SERINE_THREONINE-PROTEIN KINASE YBDM-RELATED"/>
    <property type="match status" value="1"/>
</dbReference>
<dbReference type="Gene3D" id="3.30.200.20">
    <property type="entry name" value="Phosphorylase Kinase, domain 1"/>
    <property type="match status" value="1"/>
</dbReference>
<dbReference type="PROSITE" id="PS50011">
    <property type="entry name" value="PROTEIN_KINASE_DOM"/>
    <property type="match status" value="1"/>
</dbReference>
<evidence type="ECO:0000256" key="2">
    <source>
        <dbReference type="ARBA" id="ARBA00022741"/>
    </source>
</evidence>
<dbReference type="CDD" id="cd00293">
    <property type="entry name" value="USP-like"/>
    <property type="match status" value="1"/>
</dbReference>
<dbReference type="Gene3D" id="3.40.50.620">
    <property type="entry name" value="HUPs"/>
    <property type="match status" value="1"/>
</dbReference>
<reference evidence="6" key="1">
    <citation type="submission" date="2022-11" db="EMBL/GenBank/DDBJ databases">
        <authorList>
            <person name="Coimbra C."/>
        </authorList>
    </citation>
    <scope>NUCLEOTIDE SEQUENCE</scope>
    <source>
        <strain evidence="6">Jales19</strain>
    </source>
</reference>
<dbReference type="Pfam" id="PF00582">
    <property type="entry name" value="Usp"/>
    <property type="match status" value="1"/>
</dbReference>
<dbReference type="InterPro" id="IPR006016">
    <property type="entry name" value="UspA"/>
</dbReference>
<dbReference type="InterPro" id="IPR008271">
    <property type="entry name" value="Ser/Thr_kinase_AS"/>
</dbReference>
<dbReference type="SUPFAM" id="SSF56112">
    <property type="entry name" value="Protein kinase-like (PK-like)"/>
    <property type="match status" value="1"/>
</dbReference>
<evidence type="ECO:0000259" key="5">
    <source>
        <dbReference type="PROSITE" id="PS50011"/>
    </source>
</evidence>
<dbReference type="Gene3D" id="1.10.510.10">
    <property type="entry name" value="Transferase(Phosphotransferase) domain 1"/>
    <property type="match status" value="1"/>
</dbReference>
<dbReference type="RefSeq" id="WP_269904772.1">
    <property type="nucleotide sequence ID" value="NZ_JAPFQA010000002.1"/>
</dbReference>
<name>A0ABT4QRV1_9HYPH</name>
<keyword evidence="3 6" id="KW-0418">Kinase</keyword>
<evidence type="ECO:0000256" key="4">
    <source>
        <dbReference type="ARBA" id="ARBA00022840"/>
    </source>
</evidence>
<proteinExistence type="predicted"/>
<dbReference type="Pfam" id="PF00069">
    <property type="entry name" value="Pkinase"/>
    <property type="match status" value="1"/>
</dbReference>
<protein>
    <submittedName>
        <fullName evidence="6">Bifunctional serine/threonine-protein kinase/universal stress protein</fullName>
    </submittedName>
</protein>
<dbReference type="Proteomes" id="UP001152178">
    <property type="component" value="Unassembled WGS sequence"/>
</dbReference>
<organism evidence="6 7">
    <name type="scientific">Mesorhizobium qingshengii</name>
    <dbReference type="NCBI Taxonomy" id="1165689"/>
    <lineage>
        <taxon>Bacteria</taxon>
        <taxon>Pseudomonadati</taxon>
        <taxon>Pseudomonadota</taxon>
        <taxon>Alphaproteobacteria</taxon>
        <taxon>Hyphomicrobiales</taxon>
        <taxon>Phyllobacteriaceae</taxon>
        <taxon>Mesorhizobium</taxon>
    </lineage>
</organism>
<gene>
    <name evidence="6" type="ORF">OOJ09_08595</name>
</gene>
<dbReference type="PANTHER" id="PTHR43289">
    <property type="entry name" value="MITOGEN-ACTIVATED PROTEIN KINASE KINASE KINASE 20-RELATED"/>
    <property type="match status" value="1"/>
</dbReference>
<feature type="domain" description="Protein kinase" evidence="5">
    <location>
        <begin position="13"/>
        <end position="276"/>
    </location>
</feature>
<dbReference type="InterPro" id="IPR014729">
    <property type="entry name" value="Rossmann-like_a/b/a_fold"/>
</dbReference>
<dbReference type="EMBL" id="JAPFQA010000002">
    <property type="protein sequence ID" value="MCZ8544234.1"/>
    <property type="molecule type" value="Genomic_DNA"/>
</dbReference>
<keyword evidence="1" id="KW-0808">Transferase</keyword>
<evidence type="ECO:0000256" key="1">
    <source>
        <dbReference type="ARBA" id="ARBA00022679"/>
    </source>
</evidence>
<accession>A0ABT4QRV1</accession>
<keyword evidence="2" id="KW-0547">Nucleotide-binding</keyword>
<keyword evidence="7" id="KW-1185">Reference proteome</keyword>